<dbReference type="Pfam" id="PF03719">
    <property type="entry name" value="Ribosomal_S5_C"/>
    <property type="match status" value="1"/>
</dbReference>
<dbReference type="EMBL" id="CM035412">
    <property type="protein sequence ID" value="KAH7434032.1"/>
    <property type="molecule type" value="Genomic_DNA"/>
</dbReference>
<evidence type="ECO:0000256" key="4">
    <source>
        <dbReference type="ARBA" id="ARBA00022980"/>
    </source>
</evidence>
<dbReference type="GO" id="GO:0003729">
    <property type="term" value="F:mRNA binding"/>
    <property type="evidence" value="ECO:0007669"/>
    <property type="project" value="UniProtKB-ARBA"/>
</dbReference>
<dbReference type="OrthoDB" id="309483at2759"/>
<evidence type="ECO:0000256" key="3">
    <source>
        <dbReference type="ARBA" id="ARBA00022884"/>
    </source>
</evidence>
<dbReference type="Gene3D" id="3.30.230.10">
    <property type="match status" value="1"/>
</dbReference>
<dbReference type="InterPro" id="IPR014721">
    <property type="entry name" value="Ribsml_uS5_D2-typ_fold_subgr"/>
</dbReference>
<organism evidence="9 10">
    <name type="scientific">Ceratopteris richardii</name>
    <name type="common">Triangle waterfern</name>
    <dbReference type="NCBI Taxonomy" id="49495"/>
    <lineage>
        <taxon>Eukaryota</taxon>
        <taxon>Viridiplantae</taxon>
        <taxon>Streptophyta</taxon>
        <taxon>Embryophyta</taxon>
        <taxon>Tracheophyta</taxon>
        <taxon>Polypodiopsida</taxon>
        <taxon>Polypodiidae</taxon>
        <taxon>Polypodiales</taxon>
        <taxon>Pteridineae</taxon>
        <taxon>Pteridaceae</taxon>
        <taxon>Parkerioideae</taxon>
        <taxon>Ceratopteris</taxon>
    </lineage>
</organism>
<keyword evidence="5 6" id="KW-0687">Ribonucleoprotein</keyword>
<dbReference type="FunFam" id="3.30.230.10:FF:000002">
    <property type="entry name" value="30S ribosomal protein S5"/>
    <property type="match status" value="1"/>
</dbReference>
<dbReference type="InterPro" id="IPR020568">
    <property type="entry name" value="Ribosomal_Su5_D2-typ_SF"/>
</dbReference>
<dbReference type="GO" id="GO:0019843">
    <property type="term" value="F:rRNA binding"/>
    <property type="evidence" value="ECO:0007669"/>
    <property type="project" value="UniProtKB-KW"/>
</dbReference>
<dbReference type="SUPFAM" id="SSF54768">
    <property type="entry name" value="dsRNA-binding domain-like"/>
    <property type="match status" value="1"/>
</dbReference>
<dbReference type="PANTHER" id="PTHR48432">
    <property type="entry name" value="S5 DRBM DOMAIN-CONTAINING PROTEIN"/>
    <property type="match status" value="1"/>
</dbReference>
<gene>
    <name evidence="9" type="ORF">KP509_07G097900</name>
</gene>
<name>A0A8T2UEZ9_CERRI</name>
<dbReference type="InterPro" id="IPR000851">
    <property type="entry name" value="Ribosomal_uS5"/>
</dbReference>
<dbReference type="PROSITE" id="PS50881">
    <property type="entry name" value="S5_DSRBD"/>
    <property type="match status" value="1"/>
</dbReference>
<dbReference type="SUPFAM" id="SSF54211">
    <property type="entry name" value="Ribosomal protein S5 domain 2-like"/>
    <property type="match status" value="1"/>
</dbReference>
<dbReference type="PANTHER" id="PTHR48432:SF1">
    <property type="entry name" value="S5 DRBM DOMAIN-CONTAINING PROTEIN"/>
    <property type="match status" value="1"/>
</dbReference>
<dbReference type="GO" id="GO:0005737">
    <property type="term" value="C:cytoplasm"/>
    <property type="evidence" value="ECO:0007669"/>
    <property type="project" value="UniProtKB-ARBA"/>
</dbReference>
<dbReference type="GO" id="GO:1990904">
    <property type="term" value="C:ribonucleoprotein complex"/>
    <property type="evidence" value="ECO:0007669"/>
    <property type="project" value="UniProtKB-UniRule"/>
</dbReference>
<evidence type="ECO:0000256" key="2">
    <source>
        <dbReference type="ARBA" id="ARBA00022730"/>
    </source>
</evidence>
<dbReference type="AlphaFoldDB" id="A0A8T2UEZ9"/>
<keyword evidence="2" id="KW-0699">rRNA-binding</keyword>
<dbReference type="Pfam" id="PF00333">
    <property type="entry name" value="Ribosomal_S5"/>
    <property type="match status" value="1"/>
</dbReference>
<comment type="similarity">
    <text evidence="1 7">Belongs to the universal ribosomal protein uS5 family.</text>
</comment>
<evidence type="ECO:0000256" key="7">
    <source>
        <dbReference type="RuleBase" id="RU003823"/>
    </source>
</evidence>
<evidence type="ECO:0000313" key="10">
    <source>
        <dbReference type="Proteomes" id="UP000825935"/>
    </source>
</evidence>
<dbReference type="GO" id="GO:0006412">
    <property type="term" value="P:translation"/>
    <property type="evidence" value="ECO:0007669"/>
    <property type="project" value="InterPro"/>
</dbReference>
<dbReference type="OMA" id="ESRLRTC"/>
<feature type="domain" description="S5 DRBM" evidence="8">
    <location>
        <begin position="177"/>
        <end position="240"/>
    </location>
</feature>
<dbReference type="Gene3D" id="3.30.160.20">
    <property type="match status" value="1"/>
</dbReference>
<sequence length="353" mass="39966">MRRYATRVISASVRSGVSSSSYSDRFKLDLKRLTQINALVDDKESRLRTCFSTEFVIDGKKAVYPPVLRKQVVHSTVSMPEFGVRYYHGGGGSGRGGRGGGGMFQDFDRDYGQPRQERWDARDDFDSKDDFDDGLPRSYSDLRRMNFEEREEDKPKSAEERLAYVRAREREIMLKKFQSLVIDVNRTFKVTKGGGEISFTALVVCGNGDGLAGWAKGKGPKASRAISEASAKALENLHYFERFKGKSIYHYVEAKYEKTKVRLWPEWTLGKFRAAGIVRSILLLAGITNVKSKLIGSSNPHNTVKATFLALSKIKTPKEYEEQYCRAVVERHLILDADGKPHPKHRKVSSYVL</sequence>
<keyword evidence="3" id="KW-0694">RNA-binding</keyword>
<comment type="caution">
    <text evidence="9">The sequence shown here is derived from an EMBL/GenBank/DDBJ whole genome shotgun (WGS) entry which is preliminary data.</text>
</comment>
<dbReference type="GO" id="GO:0003735">
    <property type="term" value="F:structural constituent of ribosome"/>
    <property type="evidence" value="ECO:0007669"/>
    <property type="project" value="UniProtKB-UniRule"/>
</dbReference>
<keyword evidence="4 6" id="KW-0689">Ribosomal protein</keyword>
<proteinExistence type="inferred from homology"/>
<keyword evidence="10" id="KW-1185">Reference proteome</keyword>
<evidence type="ECO:0000259" key="8">
    <source>
        <dbReference type="PROSITE" id="PS50881"/>
    </source>
</evidence>
<evidence type="ECO:0000256" key="1">
    <source>
        <dbReference type="ARBA" id="ARBA00008945"/>
    </source>
</evidence>
<evidence type="ECO:0000256" key="6">
    <source>
        <dbReference type="PROSITE-ProRule" id="PRU00268"/>
    </source>
</evidence>
<dbReference type="InterPro" id="IPR013810">
    <property type="entry name" value="Ribosomal_uS5_N"/>
</dbReference>
<dbReference type="InterPro" id="IPR005324">
    <property type="entry name" value="Ribosomal_uS5_C"/>
</dbReference>
<evidence type="ECO:0000256" key="5">
    <source>
        <dbReference type="ARBA" id="ARBA00023274"/>
    </source>
</evidence>
<dbReference type="Proteomes" id="UP000825935">
    <property type="component" value="Chromosome 7"/>
</dbReference>
<accession>A0A8T2UEZ9</accession>
<evidence type="ECO:0000313" key="9">
    <source>
        <dbReference type="EMBL" id="KAH7434032.1"/>
    </source>
</evidence>
<protein>
    <recommendedName>
        <fullName evidence="8">S5 DRBM domain-containing protein</fullName>
    </recommendedName>
</protein>
<dbReference type="GO" id="GO:0005840">
    <property type="term" value="C:ribosome"/>
    <property type="evidence" value="ECO:0007669"/>
    <property type="project" value="UniProtKB-KW"/>
</dbReference>
<reference evidence="9" key="1">
    <citation type="submission" date="2021-08" db="EMBL/GenBank/DDBJ databases">
        <title>WGS assembly of Ceratopteris richardii.</title>
        <authorList>
            <person name="Marchant D.B."/>
            <person name="Chen G."/>
            <person name="Jenkins J."/>
            <person name="Shu S."/>
            <person name="Leebens-Mack J."/>
            <person name="Grimwood J."/>
            <person name="Schmutz J."/>
            <person name="Soltis P."/>
            <person name="Soltis D."/>
            <person name="Chen Z.-H."/>
        </authorList>
    </citation>
    <scope>NUCLEOTIDE SEQUENCE</scope>
    <source>
        <strain evidence="9">Whitten #5841</strain>
        <tissue evidence="9">Leaf</tissue>
    </source>
</reference>